<name>A0A4R2T866_9PAST</name>
<reference evidence="2 3" key="1">
    <citation type="submission" date="2019-03" db="EMBL/GenBank/DDBJ databases">
        <title>Genomic Encyclopedia of Type Strains, Phase IV (KMG-IV): sequencing the most valuable type-strain genomes for metagenomic binning, comparative biology and taxonomic classification.</title>
        <authorList>
            <person name="Goeker M."/>
        </authorList>
    </citation>
    <scope>NUCLEOTIDE SEQUENCE [LARGE SCALE GENOMIC DNA]</scope>
    <source>
        <strain evidence="2 3">DSM 28404</strain>
    </source>
</reference>
<organism evidence="2 3">
    <name type="scientific">Cricetibacter osteomyelitidis</name>
    <dbReference type="NCBI Taxonomy" id="1521931"/>
    <lineage>
        <taxon>Bacteria</taxon>
        <taxon>Pseudomonadati</taxon>
        <taxon>Pseudomonadota</taxon>
        <taxon>Gammaproteobacteria</taxon>
        <taxon>Pasteurellales</taxon>
        <taxon>Pasteurellaceae</taxon>
        <taxon>Cricetibacter</taxon>
    </lineage>
</organism>
<accession>A0A4R2T866</accession>
<dbReference type="AlphaFoldDB" id="A0A4R2T866"/>
<keyword evidence="1" id="KW-0812">Transmembrane</keyword>
<proteinExistence type="predicted"/>
<feature type="transmembrane region" description="Helical" evidence="1">
    <location>
        <begin position="271"/>
        <end position="296"/>
    </location>
</feature>
<evidence type="ECO:0000256" key="1">
    <source>
        <dbReference type="SAM" id="Phobius"/>
    </source>
</evidence>
<gene>
    <name evidence="2" type="ORF">EDC44_101149</name>
</gene>
<keyword evidence="3" id="KW-1185">Reference proteome</keyword>
<comment type="caution">
    <text evidence="2">The sequence shown here is derived from an EMBL/GenBank/DDBJ whole genome shotgun (WGS) entry which is preliminary data.</text>
</comment>
<dbReference type="Proteomes" id="UP000295763">
    <property type="component" value="Unassembled WGS sequence"/>
</dbReference>
<evidence type="ECO:0000313" key="3">
    <source>
        <dbReference type="Proteomes" id="UP000295763"/>
    </source>
</evidence>
<sequence length="492" mass="55193">MSKGVSALLKVAKNQHFRMATFDLMAEIIIPKHMVIEKNARGVVRANPKQNLFLWRQIYEVNPITKNIVAKAQSEFVIPSSEALQRGKYVLKTQLIEPNYKLFHILGGLDHILSYEAAVKIFSGTAQSKTLPARFTNDPFVGILSMIAGQHAPPSRLEQYIEEAKSAVVVEERLSHRAEMKKTLISLLSKNNNEAKIFGLNIANIKRTVISGNTALSLFSALVEFGIWSESNYKDDRIGQQAAMLRGFGGLTFDASLGILGMLAADGITGLAVTAATTGMCIGGIALVVGLIMGLLSEKEIEIWIRNGFWGNSKNYWGEPDKGYEWKGEKREEKFLVQINTARFSFNLIENNVLFINPKDIYYKYTIEMQRYFQFASKMKITALDKHHIVVSHPSLNDAQVAAGLIVKSLYFNKGLWECRIQPEKTINLAQSQVILTYPEEYPVTVINSGKFGIYQDERFIDTDIQDMRITVSLPDYQGSNGHFSGTETIKF</sequence>
<feature type="transmembrane region" description="Helical" evidence="1">
    <location>
        <begin position="243"/>
        <end position="265"/>
    </location>
</feature>
<keyword evidence="1" id="KW-0472">Membrane</keyword>
<keyword evidence="1" id="KW-1133">Transmembrane helix</keyword>
<dbReference type="EMBL" id="SLYB01000001">
    <property type="protein sequence ID" value="TCP97766.1"/>
    <property type="molecule type" value="Genomic_DNA"/>
</dbReference>
<protein>
    <submittedName>
        <fullName evidence="2">Uncharacterized protein</fullName>
    </submittedName>
</protein>
<evidence type="ECO:0000313" key="2">
    <source>
        <dbReference type="EMBL" id="TCP97766.1"/>
    </source>
</evidence>